<evidence type="ECO:0000313" key="2">
    <source>
        <dbReference type="Proteomes" id="UP000219338"/>
    </source>
</evidence>
<sequence>MSFPIRLLRRTWHVVAYEATMEAESKLQIFIKFTSSAPSCLYRRSGNFFCPETNGNLNPLNFLVSFPWIQSDRQIAECKRLYGVILLSKERSEFGKIDSPWSTVRHRKLYQQSMICLSIVLDSHDVKAHRGKEPGSGW</sequence>
<dbReference type="AlphaFoldDB" id="A0A284RUQ6"/>
<organism evidence="1 2">
    <name type="scientific">Armillaria ostoyae</name>
    <name type="common">Armillaria root rot fungus</name>
    <dbReference type="NCBI Taxonomy" id="47428"/>
    <lineage>
        <taxon>Eukaryota</taxon>
        <taxon>Fungi</taxon>
        <taxon>Dikarya</taxon>
        <taxon>Basidiomycota</taxon>
        <taxon>Agaricomycotina</taxon>
        <taxon>Agaricomycetes</taxon>
        <taxon>Agaricomycetidae</taxon>
        <taxon>Agaricales</taxon>
        <taxon>Marasmiineae</taxon>
        <taxon>Physalacriaceae</taxon>
        <taxon>Armillaria</taxon>
    </lineage>
</organism>
<reference evidence="2" key="1">
    <citation type="journal article" date="2017" name="Nat. Ecol. Evol.">
        <title>Genome expansion and lineage-specific genetic innovations in the forest pathogenic fungi Armillaria.</title>
        <authorList>
            <person name="Sipos G."/>
            <person name="Prasanna A.N."/>
            <person name="Walter M.C."/>
            <person name="O'Connor E."/>
            <person name="Balint B."/>
            <person name="Krizsan K."/>
            <person name="Kiss B."/>
            <person name="Hess J."/>
            <person name="Varga T."/>
            <person name="Slot J."/>
            <person name="Riley R."/>
            <person name="Boka B."/>
            <person name="Rigling D."/>
            <person name="Barry K."/>
            <person name="Lee J."/>
            <person name="Mihaltcheva S."/>
            <person name="LaButti K."/>
            <person name="Lipzen A."/>
            <person name="Waldron R."/>
            <person name="Moloney N.M."/>
            <person name="Sperisen C."/>
            <person name="Kredics L."/>
            <person name="Vagvoelgyi C."/>
            <person name="Patrignani A."/>
            <person name="Fitzpatrick D."/>
            <person name="Nagy I."/>
            <person name="Doyle S."/>
            <person name="Anderson J.B."/>
            <person name="Grigoriev I.V."/>
            <person name="Gueldener U."/>
            <person name="Muensterkoetter M."/>
            <person name="Nagy L.G."/>
        </authorList>
    </citation>
    <scope>NUCLEOTIDE SEQUENCE [LARGE SCALE GENOMIC DNA]</scope>
    <source>
        <strain evidence="2">C18/9</strain>
    </source>
</reference>
<keyword evidence="2" id="KW-1185">Reference proteome</keyword>
<protein>
    <submittedName>
        <fullName evidence="1">Uncharacterized protein</fullName>
    </submittedName>
</protein>
<dbReference type="EMBL" id="FUEG01000017">
    <property type="protein sequence ID" value="SJL12499.1"/>
    <property type="molecule type" value="Genomic_DNA"/>
</dbReference>
<gene>
    <name evidence="1" type="ORF">ARMOST_15926</name>
</gene>
<accession>A0A284RUQ6</accession>
<proteinExistence type="predicted"/>
<name>A0A284RUQ6_ARMOS</name>
<evidence type="ECO:0000313" key="1">
    <source>
        <dbReference type="EMBL" id="SJL12499.1"/>
    </source>
</evidence>
<dbReference type="Proteomes" id="UP000219338">
    <property type="component" value="Unassembled WGS sequence"/>
</dbReference>